<dbReference type="InterPro" id="IPR050182">
    <property type="entry name" value="Cytochrome_P450_fam2"/>
</dbReference>
<dbReference type="GO" id="GO:0020037">
    <property type="term" value="F:heme binding"/>
    <property type="evidence" value="ECO:0007669"/>
    <property type="project" value="InterPro"/>
</dbReference>
<evidence type="ECO:0000256" key="1">
    <source>
        <dbReference type="ARBA" id="ARBA00010617"/>
    </source>
</evidence>
<dbReference type="InterPro" id="IPR002401">
    <property type="entry name" value="Cyt_P450_E_grp-I"/>
</dbReference>
<proteinExistence type="inferred from homology"/>
<keyword evidence="3" id="KW-0408">Iron</keyword>
<organism evidence="7">
    <name type="scientific">Nippostrongylus brasiliensis</name>
    <name type="common">Rat hookworm</name>
    <dbReference type="NCBI Taxonomy" id="27835"/>
    <lineage>
        <taxon>Eukaryota</taxon>
        <taxon>Metazoa</taxon>
        <taxon>Ecdysozoa</taxon>
        <taxon>Nematoda</taxon>
        <taxon>Chromadorea</taxon>
        <taxon>Rhabditida</taxon>
        <taxon>Rhabditina</taxon>
        <taxon>Rhabditomorpha</taxon>
        <taxon>Strongyloidea</taxon>
        <taxon>Heligmosomidae</taxon>
        <taxon>Nippostrongylus</taxon>
    </lineage>
</organism>
<evidence type="ECO:0000256" key="2">
    <source>
        <dbReference type="ARBA" id="ARBA00022723"/>
    </source>
</evidence>
<dbReference type="STRING" id="27835.A0A0N4YRH4"/>
<dbReference type="Gene3D" id="1.10.630.10">
    <property type="entry name" value="Cytochrome P450"/>
    <property type="match status" value="1"/>
</dbReference>
<dbReference type="WBParaSite" id="NBR_0001984601-mRNA-1">
    <property type="protein sequence ID" value="NBR_0001984601-mRNA-1"/>
    <property type="gene ID" value="NBR_0001984601"/>
</dbReference>
<sequence length="374" mass="43510">MLEKSRFSNDIRIRTFENRRHSNIFDYSKFLGEHNYIQFPSDDSVLKYGPVFTLWLGPLPSVRIADYKLSQEAMVQRGTIYNDRWVPPPMNIGRGNQAGRTNSTFIVTFFDGRGLIFSNGALWQEQRRFSLHTLRNLGVSRNLVEERIMDEFNLRCDEIDQLPPNSSIEPTTFFDQLVGGVMNRMLFSVQPNEDDEKRFFDLKKKMDDMVERASVVDLFVKNWVLNVPIINTRWKNMFRPTLELKEFIREQIQTRKRAIDAGTHVIHSEPRDYVDAFIVKMLEHEKEDVDGNTFDDETLAVNVLDLWIAGQETTSTSLVWAVLYMLQNPQILGNLLLRYSIQPVGTMPSSNDVLNKFGIMKKSQHFKISLTKIV</sequence>
<dbReference type="GO" id="GO:0016712">
    <property type="term" value="F:oxidoreductase activity, acting on paired donors, with incorporation or reduction of molecular oxygen, reduced flavin or flavoprotein as one donor, and incorporation of one atom of oxygen"/>
    <property type="evidence" value="ECO:0007669"/>
    <property type="project" value="TreeGrafter"/>
</dbReference>
<dbReference type="Pfam" id="PF00067">
    <property type="entry name" value="p450"/>
    <property type="match status" value="1"/>
</dbReference>
<keyword evidence="2" id="KW-0479">Metal-binding</keyword>
<dbReference type="PANTHER" id="PTHR24300:SF375">
    <property type="entry name" value="CYTOCHROME P450 FAMILY"/>
    <property type="match status" value="1"/>
</dbReference>
<dbReference type="PRINTS" id="PR00463">
    <property type="entry name" value="EP450I"/>
</dbReference>
<protein>
    <submittedName>
        <fullName evidence="7">Unspecific monooxygenase</fullName>
    </submittedName>
</protein>
<dbReference type="GO" id="GO:0006082">
    <property type="term" value="P:organic acid metabolic process"/>
    <property type="evidence" value="ECO:0007669"/>
    <property type="project" value="TreeGrafter"/>
</dbReference>
<keyword evidence="4" id="KW-0503">Monooxygenase</keyword>
<dbReference type="Proteomes" id="UP000271162">
    <property type="component" value="Unassembled WGS sequence"/>
</dbReference>
<dbReference type="SUPFAM" id="SSF48264">
    <property type="entry name" value="Cytochrome P450"/>
    <property type="match status" value="1"/>
</dbReference>
<reference evidence="5 6" key="2">
    <citation type="submission" date="2018-11" db="EMBL/GenBank/DDBJ databases">
        <authorList>
            <consortium name="Pathogen Informatics"/>
        </authorList>
    </citation>
    <scope>NUCLEOTIDE SEQUENCE [LARGE SCALE GENOMIC DNA]</scope>
</reference>
<accession>A0A0N4YRH4</accession>
<dbReference type="GO" id="GO:0005506">
    <property type="term" value="F:iron ion binding"/>
    <property type="evidence" value="ECO:0007669"/>
    <property type="project" value="InterPro"/>
</dbReference>
<dbReference type="OMA" id="IDAGTHV"/>
<name>A0A0N4YRH4_NIPBR</name>
<comment type="similarity">
    <text evidence="1">Belongs to the cytochrome P450 family.</text>
</comment>
<keyword evidence="6" id="KW-1185">Reference proteome</keyword>
<dbReference type="AlphaFoldDB" id="A0A0N4YRH4"/>
<evidence type="ECO:0000313" key="5">
    <source>
        <dbReference type="EMBL" id="VDL83583.1"/>
    </source>
</evidence>
<dbReference type="EMBL" id="UYSL01024550">
    <property type="protein sequence ID" value="VDL83583.1"/>
    <property type="molecule type" value="Genomic_DNA"/>
</dbReference>
<dbReference type="InterPro" id="IPR001128">
    <property type="entry name" value="Cyt_P450"/>
</dbReference>
<evidence type="ECO:0000256" key="4">
    <source>
        <dbReference type="ARBA" id="ARBA00023033"/>
    </source>
</evidence>
<keyword evidence="4" id="KW-0560">Oxidoreductase</keyword>
<dbReference type="GO" id="GO:0006805">
    <property type="term" value="P:xenobiotic metabolic process"/>
    <property type="evidence" value="ECO:0007669"/>
    <property type="project" value="TreeGrafter"/>
</dbReference>
<evidence type="ECO:0000256" key="3">
    <source>
        <dbReference type="ARBA" id="ARBA00023004"/>
    </source>
</evidence>
<dbReference type="GO" id="GO:0005737">
    <property type="term" value="C:cytoplasm"/>
    <property type="evidence" value="ECO:0007669"/>
    <property type="project" value="TreeGrafter"/>
</dbReference>
<reference evidence="7" key="1">
    <citation type="submission" date="2017-02" db="UniProtKB">
        <authorList>
            <consortium name="WormBaseParasite"/>
        </authorList>
    </citation>
    <scope>IDENTIFICATION</scope>
</reference>
<gene>
    <name evidence="5" type="ORF">NBR_LOCUS19847</name>
</gene>
<evidence type="ECO:0000313" key="7">
    <source>
        <dbReference type="WBParaSite" id="NBR_0001984601-mRNA-1"/>
    </source>
</evidence>
<dbReference type="PANTHER" id="PTHR24300">
    <property type="entry name" value="CYTOCHROME P450 508A4-RELATED"/>
    <property type="match status" value="1"/>
</dbReference>
<dbReference type="InterPro" id="IPR036396">
    <property type="entry name" value="Cyt_P450_sf"/>
</dbReference>
<evidence type="ECO:0000313" key="6">
    <source>
        <dbReference type="Proteomes" id="UP000271162"/>
    </source>
</evidence>